<dbReference type="KEGG" id="qso:IRL76_13700"/>
<dbReference type="RefSeq" id="WP_200981870.1">
    <property type="nucleotide sequence ID" value="NZ_CP064654.1"/>
</dbReference>
<evidence type="ECO:0000256" key="1">
    <source>
        <dbReference type="SAM" id="MobiDB-lite"/>
    </source>
</evidence>
<dbReference type="Proteomes" id="UP000594459">
    <property type="component" value="Chromosome"/>
</dbReference>
<feature type="region of interest" description="Disordered" evidence="1">
    <location>
        <begin position="37"/>
        <end position="68"/>
    </location>
</feature>
<gene>
    <name evidence="2" type="ORF">IRL76_13700</name>
</gene>
<protein>
    <submittedName>
        <fullName evidence="2">Uncharacterized protein</fullName>
    </submittedName>
</protein>
<dbReference type="EMBL" id="CP064654">
    <property type="protein sequence ID" value="QPC98866.1"/>
    <property type="molecule type" value="Genomic_DNA"/>
</dbReference>
<keyword evidence="3" id="KW-1185">Reference proteome</keyword>
<sequence length="68" mass="7168">MKRLAIPLAALAALAACSSEEEPVDAVSPSEAKALDEAAEMLEEQRLPADAVEQDTSKTQAVEGEDQQ</sequence>
<evidence type="ECO:0000313" key="2">
    <source>
        <dbReference type="EMBL" id="QPC98866.1"/>
    </source>
</evidence>
<reference evidence="2 3" key="1">
    <citation type="submission" date="2020-11" db="EMBL/GenBank/DDBJ databases">
        <title>The genome sequence of Erythrobacter sp. 6D36.</title>
        <authorList>
            <person name="Liu Y."/>
        </authorList>
    </citation>
    <scope>NUCLEOTIDE SEQUENCE [LARGE SCALE GENOMIC DNA]</scope>
    <source>
        <strain evidence="2 3">6D36</strain>
    </source>
</reference>
<evidence type="ECO:0000313" key="3">
    <source>
        <dbReference type="Proteomes" id="UP000594459"/>
    </source>
</evidence>
<proteinExistence type="predicted"/>
<dbReference type="AlphaFoldDB" id="A0A7S8IVJ1"/>
<name>A0A7S8IVJ1_9SPHN</name>
<organism evidence="2 3">
    <name type="scientific">Qipengyuania soli</name>
    <dbReference type="NCBI Taxonomy" id="2782568"/>
    <lineage>
        <taxon>Bacteria</taxon>
        <taxon>Pseudomonadati</taxon>
        <taxon>Pseudomonadota</taxon>
        <taxon>Alphaproteobacteria</taxon>
        <taxon>Sphingomonadales</taxon>
        <taxon>Erythrobacteraceae</taxon>
        <taxon>Qipengyuania</taxon>
    </lineage>
</organism>
<accession>A0A7S8IVJ1</accession>
<dbReference type="PROSITE" id="PS51257">
    <property type="entry name" value="PROKAR_LIPOPROTEIN"/>
    <property type="match status" value="1"/>
</dbReference>